<evidence type="ECO:0000259" key="1">
    <source>
        <dbReference type="Pfam" id="PF03865"/>
    </source>
</evidence>
<name>A0A939NB11_PRORE</name>
<proteinExistence type="predicted"/>
<accession>A0A939NB11</accession>
<dbReference type="EMBL" id="JAGETQ010000076">
    <property type="protein sequence ID" value="MBO1916353.1"/>
    <property type="molecule type" value="Genomic_DNA"/>
</dbReference>
<sequence length="100" mass="11369">MYANNLTSLNDTIYVSAGKNLKTKPCYSTSNTVNLLCRTLQLLCFFIVCKQSDYKQTINDSVFSYKYYGDSKYYNVTASNVFCVGKDTASIQLIKKKIKI</sequence>
<dbReference type="AlphaFoldDB" id="A0A939NB11"/>
<dbReference type="Proteomes" id="UP000664477">
    <property type="component" value="Unassembled WGS sequence"/>
</dbReference>
<feature type="domain" description="Haemolysin activator HlyB C-terminal" evidence="1">
    <location>
        <begin position="3"/>
        <end position="83"/>
    </location>
</feature>
<protein>
    <recommendedName>
        <fullName evidence="1">Haemolysin activator HlyB C-terminal domain-containing protein</fullName>
    </recommendedName>
</protein>
<dbReference type="Pfam" id="PF03865">
    <property type="entry name" value="ShlB"/>
    <property type="match status" value="1"/>
</dbReference>
<reference evidence="2" key="1">
    <citation type="submission" date="2021-03" db="EMBL/GenBank/DDBJ databases">
        <title>Molecular epidemiology and mechanisms of colistin and carbapenem resistance in Enterobacteriaceae from clinical isolates, the environment and porcine samples in Pretoria, South Africa.</title>
        <authorList>
            <person name="Bogoshi D."/>
            <person name="Mbelle N.M."/>
            <person name="Naidoo V."/>
            <person name="Osei Sekyere J."/>
        </authorList>
    </citation>
    <scope>NUCLEOTIDE SEQUENCE</scope>
    <source>
        <strain evidence="2">C052</strain>
    </source>
</reference>
<evidence type="ECO:0000313" key="3">
    <source>
        <dbReference type="Proteomes" id="UP000664477"/>
    </source>
</evidence>
<comment type="caution">
    <text evidence="2">The sequence shown here is derived from an EMBL/GenBank/DDBJ whole genome shotgun (WGS) entry which is preliminary data.</text>
</comment>
<organism evidence="2 3">
    <name type="scientific">Providencia rettgeri</name>
    <dbReference type="NCBI Taxonomy" id="587"/>
    <lineage>
        <taxon>Bacteria</taxon>
        <taxon>Pseudomonadati</taxon>
        <taxon>Pseudomonadota</taxon>
        <taxon>Gammaproteobacteria</taxon>
        <taxon>Enterobacterales</taxon>
        <taxon>Morganellaceae</taxon>
        <taxon>Providencia</taxon>
    </lineage>
</organism>
<dbReference type="InterPro" id="IPR005565">
    <property type="entry name" value="Hemolysn_activator_HlyB_C"/>
</dbReference>
<evidence type="ECO:0000313" key="2">
    <source>
        <dbReference type="EMBL" id="MBO1916353.1"/>
    </source>
</evidence>
<gene>
    <name evidence="2" type="ORF">J4727_13345</name>
</gene>